<dbReference type="OrthoDB" id="3399139at2"/>
<gene>
    <name evidence="1" type="ORF">Asera_35220</name>
</gene>
<dbReference type="InterPro" id="IPR036249">
    <property type="entry name" value="Thioredoxin-like_sf"/>
</dbReference>
<sequence>MRTWPRCSFLSEAAGDPREGTAPPADRWLLIEHPGPWGRNALTQSGLGAGTVSALSGWAGAQGARVTLIRRPGRRVRSGAARRWFRVDSRPGHEEIRAGSFGTDADLVAALAAPGERVAGPLQLVCAHGRHDPCCAVRGRVLAAALAAADPAGTWECSHVGGCRFAPVLVLLPHGYTLGGVPPPDAVRIVRDYRAGTLDPHWLRGRTSLPPAAQAAQHHARAATGATGVDAVRVVAVEQVGEAGWRVTLADPDCTVLLRERHVAAGRPLTCAATTNGWLRRFDLLDLRTDRTAPHPP</sequence>
<dbReference type="EMBL" id="AP023354">
    <property type="protein sequence ID" value="BCJ29414.1"/>
    <property type="molecule type" value="Genomic_DNA"/>
</dbReference>
<name>A0A810L1V1_9ACTN</name>
<dbReference type="Proteomes" id="UP000680750">
    <property type="component" value="Chromosome"/>
</dbReference>
<dbReference type="AlphaFoldDB" id="A0A810L1V1"/>
<dbReference type="Pfam" id="PF06999">
    <property type="entry name" value="Suc_Fer-like"/>
    <property type="match status" value="1"/>
</dbReference>
<dbReference type="RefSeq" id="WP_035297849.1">
    <property type="nucleotide sequence ID" value="NZ_AP023354.1"/>
</dbReference>
<keyword evidence="2" id="KW-1185">Reference proteome</keyword>
<organism evidence="1 2">
    <name type="scientific">Actinocatenispora sera</name>
    <dbReference type="NCBI Taxonomy" id="390989"/>
    <lineage>
        <taxon>Bacteria</taxon>
        <taxon>Bacillati</taxon>
        <taxon>Actinomycetota</taxon>
        <taxon>Actinomycetes</taxon>
        <taxon>Micromonosporales</taxon>
        <taxon>Micromonosporaceae</taxon>
        <taxon>Actinocatenispora</taxon>
    </lineage>
</organism>
<evidence type="ECO:0000313" key="2">
    <source>
        <dbReference type="Proteomes" id="UP000680750"/>
    </source>
</evidence>
<dbReference type="InterPro" id="IPR009737">
    <property type="entry name" value="Aim32/Apd1-like"/>
</dbReference>
<evidence type="ECO:0000313" key="1">
    <source>
        <dbReference type="EMBL" id="BCJ29414.1"/>
    </source>
</evidence>
<dbReference type="SUPFAM" id="SSF52833">
    <property type="entry name" value="Thioredoxin-like"/>
    <property type="match status" value="1"/>
</dbReference>
<proteinExistence type="predicted"/>
<dbReference type="Gene3D" id="3.40.30.10">
    <property type="entry name" value="Glutaredoxin"/>
    <property type="match status" value="1"/>
</dbReference>
<accession>A0A810L1V1</accession>
<reference evidence="1" key="1">
    <citation type="submission" date="2020-08" db="EMBL/GenBank/DDBJ databases">
        <title>Whole genome shotgun sequence of Actinocatenispora sera NBRC 101916.</title>
        <authorList>
            <person name="Komaki H."/>
            <person name="Tamura T."/>
        </authorList>
    </citation>
    <scope>NUCLEOTIDE SEQUENCE</scope>
    <source>
        <strain evidence="1">NBRC 101916</strain>
    </source>
</reference>
<protein>
    <submittedName>
        <fullName evidence="1">Sucrase ferredoxin</fullName>
    </submittedName>
</protein>
<dbReference type="KEGG" id="aser:Asera_35220"/>